<organism evidence="2 3">
    <name type="scientific">Eragrostis curvula</name>
    <name type="common">weeping love grass</name>
    <dbReference type="NCBI Taxonomy" id="38414"/>
    <lineage>
        <taxon>Eukaryota</taxon>
        <taxon>Viridiplantae</taxon>
        <taxon>Streptophyta</taxon>
        <taxon>Embryophyta</taxon>
        <taxon>Tracheophyta</taxon>
        <taxon>Spermatophyta</taxon>
        <taxon>Magnoliopsida</taxon>
        <taxon>Liliopsida</taxon>
        <taxon>Poales</taxon>
        <taxon>Poaceae</taxon>
        <taxon>PACMAD clade</taxon>
        <taxon>Chloridoideae</taxon>
        <taxon>Eragrostideae</taxon>
        <taxon>Eragrostidinae</taxon>
        <taxon>Eragrostis</taxon>
    </lineage>
</organism>
<evidence type="ECO:0000259" key="1">
    <source>
        <dbReference type="Pfam" id="PF13966"/>
    </source>
</evidence>
<dbReference type="AlphaFoldDB" id="A0A5J9TQP2"/>
<feature type="domain" description="Reverse transcriptase zinc-binding" evidence="1">
    <location>
        <begin position="135"/>
        <end position="183"/>
    </location>
</feature>
<feature type="non-terminal residue" evidence="2">
    <location>
        <position position="1"/>
    </location>
</feature>
<dbReference type="OrthoDB" id="694088at2759"/>
<dbReference type="EMBL" id="RWGY01000035">
    <property type="protein sequence ID" value="TVU13198.1"/>
    <property type="molecule type" value="Genomic_DNA"/>
</dbReference>
<dbReference type="InterPro" id="IPR026960">
    <property type="entry name" value="RVT-Znf"/>
</dbReference>
<keyword evidence="3" id="KW-1185">Reference proteome</keyword>
<proteinExistence type="predicted"/>
<name>A0A5J9TQP2_9POAL</name>
<evidence type="ECO:0000313" key="2">
    <source>
        <dbReference type="EMBL" id="TVU13198.1"/>
    </source>
</evidence>
<dbReference type="Pfam" id="PF13966">
    <property type="entry name" value="zf-RVT"/>
    <property type="match status" value="1"/>
</dbReference>
<dbReference type="Gramene" id="TVU13198">
    <property type="protein sequence ID" value="TVU13198"/>
    <property type="gene ID" value="EJB05_40731"/>
</dbReference>
<comment type="caution">
    <text evidence="2">The sequence shown here is derived from an EMBL/GenBank/DDBJ whole genome shotgun (WGS) entry which is preliminary data.</text>
</comment>
<accession>A0A5J9TQP2</accession>
<evidence type="ECO:0000313" key="3">
    <source>
        <dbReference type="Proteomes" id="UP000324897"/>
    </source>
</evidence>
<sequence length="273" mass="30914">MMRSLKFSAKRNKQDLNSRVSSASALFCSPPLLRLTFQQCDYSIQLNIVVAELVRAVQGSGAGGATSCGWELGAGAEAPALQAVLHRCPSSWEASALEAVQDWAGESGRNDWKCSSPPIHTLAVAIMLSDEAQDILLDRLNTRGVLHRRNMHLDDYNCEMCILQREETIYHLFLKCNFARQSWESIGLHAPLTSNPGRAVKRLKQQLPVPFYMEIIILMAWSIWTTRNDWIFNGKDPTIQACKDKFKREFALVIHRAKARYLPQIKEWLQALE</sequence>
<dbReference type="Proteomes" id="UP000324897">
    <property type="component" value="Unassembled WGS sequence"/>
</dbReference>
<gene>
    <name evidence="2" type="ORF">EJB05_40731</name>
</gene>
<protein>
    <recommendedName>
        <fullName evidence="1">Reverse transcriptase zinc-binding domain-containing protein</fullName>
    </recommendedName>
</protein>
<reference evidence="2 3" key="1">
    <citation type="journal article" date="2019" name="Sci. Rep.">
        <title>A high-quality genome of Eragrostis curvula grass provides insights into Poaceae evolution and supports new strategies to enhance forage quality.</title>
        <authorList>
            <person name="Carballo J."/>
            <person name="Santos B.A.C.M."/>
            <person name="Zappacosta D."/>
            <person name="Garbus I."/>
            <person name="Selva J.P."/>
            <person name="Gallo C.A."/>
            <person name="Diaz A."/>
            <person name="Albertini E."/>
            <person name="Caccamo M."/>
            <person name="Echenique V."/>
        </authorList>
    </citation>
    <scope>NUCLEOTIDE SEQUENCE [LARGE SCALE GENOMIC DNA]</scope>
    <source>
        <strain evidence="3">cv. Victoria</strain>
        <tissue evidence="2">Leaf</tissue>
    </source>
</reference>